<dbReference type="EMBL" id="VITK01000031">
    <property type="protein sequence ID" value="TWA88547.1"/>
    <property type="molecule type" value="Genomic_DNA"/>
</dbReference>
<proteinExistence type="predicted"/>
<dbReference type="Pfam" id="PF01548">
    <property type="entry name" value="DEDD_Tnp_IS110"/>
    <property type="match status" value="1"/>
</dbReference>
<gene>
    <name evidence="3" type="ORF">FBZ96_1312</name>
</gene>
<dbReference type="InterPro" id="IPR003346">
    <property type="entry name" value="Transposase_20"/>
</dbReference>
<keyword evidence="4" id="KW-1185">Reference proteome</keyword>
<dbReference type="Proteomes" id="UP000319949">
    <property type="component" value="Unassembled WGS sequence"/>
</dbReference>
<dbReference type="NCBIfam" id="NF033542">
    <property type="entry name" value="transpos_IS110"/>
    <property type="match status" value="1"/>
</dbReference>
<dbReference type="GO" id="GO:0003677">
    <property type="term" value="F:DNA binding"/>
    <property type="evidence" value="ECO:0007669"/>
    <property type="project" value="InterPro"/>
</dbReference>
<dbReference type="RefSeq" id="WP_145670358.1">
    <property type="nucleotide sequence ID" value="NZ_VITK01000031.1"/>
</dbReference>
<feature type="domain" description="Transposase IS116/IS110/IS902 C-terminal" evidence="2">
    <location>
        <begin position="223"/>
        <end position="303"/>
    </location>
</feature>
<dbReference type="STRING" id="1803665.GCA_001641335_07335"/>
<evidence type="ECO:0000259" key="1">
    <source>
        <dbReference type="Pfam" id="PF01548"/>
    </source>
</evidence>
<name>A0A560CUN9_9BRAD</name>
<sequence length="362" mass="40300">MECYIGLDVSQRQTAICAVDAKGKIVAEGKALTRPSDIHNWLVAKDVQISSIVRIGIEAGAMSAWLHIELTKLGLPMICLEAFQAHRFLKTYRNKTDKNDARGLAQLVRMGGEFIRPVTVRARSNQEDRTLLTLRQQLVQQRVGLENNITGSLKPFGLLVPRGNVNSTTFRERVMVALAKANELGLTLSDGIMPSLDLYEDLCKHLAILTRRVEAVSRDNPVCRRLMTAPGVGPIIALSFVTAVDNPLRFSNDEDVGAYFGLTPKQYQSGETDYQVGISRLGNSMTRVHLVQAATILLSSSRKWSTLRAWGMKVAKRRGFNRARIAVARKLAIVLHRMWINEQDFRWSNKTEASELVSSTAA</sequence>
<dbReference type="GO" id="GO:0006313">
    <property type="term" value="P:DNA transposition"/>
    <property type="evidence" value="ECO:0007669"/>
    <property type="project" value="InterPro"/>
</dbReference>
<evidence type="ECO:0000313" key="3">
    <source>
        <dbReference type="EMBL" id="TWA88547.1"/>
    </source>
</evidence>
<dbReference type="PANTHER" id="PTHR33055">
    <property type="entry name" value="TRANSPOSASE FOR INSERTION SEQUENCE ELEMENT IS1111A"/>
    <property type="match status" value="1"/>
</dbReference>
<feature type="domain" description="Transposase IS110-like N-terminal" evidence="1">
    <location>
        <begin position="5"/>
        <end position="154"/>
    </location>
</feature>
<dbReference type="OrthoDB" id="7410629at2"/>
<reference evidence="3 4" key="1">
    <citation type="submission" date="2019-06" db="EMBL/GenBank/DDBJ databases">
        <title>Genomic Encyclopedia of Type Strains, Phase IV (KMG-V): Genome sequencing to study the core and pangenomes of soil and plant-associated prokaryotes.</title>
        <authorList>
            <person name="Whitman W."/>
        </authorList>
    </citation>
    <scope>NUCLEOTIDE SEQUENCE [LARGE SCALE GENOMIC DNA]</scope>
    <source>
        <strain evidence="3 4">BR 510</strain>
    </source>
</reference>
<dbReference type="AlphaFoldDB" id="A0A560CUN9"/>
<dbReference type="InterPro" id="IPR047650">
    <property type="entry name" value="Transpos_IS110"/>
</dbReference>
<dbReference type="Pfam" id="PF02371">
    <property type="entry name" value="Transposase_20"/>
    <property type="match status" value="1"/>
</dbReference>
<dbReference type="GO" id="GO:0004803">
    <property type="term" value="F:transposase activity"/>
    <property type="evidence" value="ECO:0007669"/>
    <property type="project" value="InterPro"/>
</dbReference>
<organism evidence="3 4">
    <name type="scientific">Bradyrhizobium stylosanthis</name>
    <dbReference type="NCBI Taxonomy" id="1803665"/>
    <lineage>
        <taxon>Bacteria</taxon>
        <taxon>Pseudomonadati</taxon>
        <taxon>Pseudomonadota</taxon>
        <taxon>Alphaproteobacteria</taxon>
        <taxon>Hyphomicrobiales</taxon>
        <taxon>Nitrobacteraceae</taxon>
        <taxon>Bradyrhizobium</taxon>
    </lineage>
</organism>
<evidence type="ECO:0000313" key="4">
    <source>
        <dbReference type="Proteomes" id="UP000319949"/>
    </source>
</evidence>
<comment type="caution">
    <text evidence="3">The sequence shown here is derived from an EMBL/GenBank/DDBJ whole genome shotgun (WGS) entry which is preliminary data.</text>
</comment>
<protein>
    <submittedName>
        <fullName evidence="3">Transposase</fullName>
    </submittedName>
</protein>
<dbReference type="PANTHER" id="PTHR33055:SF3">
    <property type="entry name" value="PUTATIVE TRANSPOSASE FOR IS117-RELATED"/>
    <property type="match status" value="1"/>
</dbReference>
<dbReference type="InterPro" id="IPR002525">
    <property type="entry name" value="Transp_IS110-like_N"/>
</dbReference>
<accession>A0A560CUN9</accession>
<evidence type="ECO:0000259" key="2">
    <source>
        <dbReference type="Pfam" id="PF02371"/>
    </source>
</evidence>